<dbReference type="Pfam" id="PF09335">
    <property type="entry name" value="VTT_dom"/>
    <property type="match status" value="1"/>
</dbReference>
<evidence type="ECO:0000256" key="1">
    <source>
        <dbReference type="ARBA" id="ARBA00004651"/>
    </source>
</evidence>
<keyword evidence="2" id="KW-1003">Cell membrane</keyword>
<dbReference type="AlphaFoldDB" id="A0A1I6QHU2"/>
<reference evidence="10" key="1">
    <citation type="submission" date="2016-10" db="EMBL/GenBank/DDBJ databases">
        <authorList>
            <person name="Varghese N."/>
            <person name="Submissions S."/>
        </authorList>
    </citation>
    <scope>NUCLEOTIDE SEQUENCE [LARGE SCALE GENOMIC DNA]</scope>
    <source>
        <strain evidence="10">DSM 22427</strain>
    </source>
</reference>
<gene>
    <name evidence="9" type="ORF">SAMN04488556_1274</name>
</gene>
<proteinExistence type="predicted"/>
<protein>
    <submittedName>
        <fullName evidence="9">Uncharacterized membrane protein YdjX, TVP38/TMEM64 family, SNARE-associated domain</fullName>
    </submittedName>
</protein>
<dbReference type="InterPro" id="IPR032816">
    <property type="entry name" value="VTT_dom"/>
</dbReference>
<evidence type="ECO:0000256" key="6">
    <source>
        <dbReference type="SAM" id="MobiDB-lite"/>
    </source>
</evidence>
<dbReference type="RefSeq" id="WP_092902740.1">
    <property type="nucleotide sequence ID" value="NZ_FOZS01000001.1"/>
</dbReference>
<feature type="transmembrane region" description="Helical" evidence="7">
    <location>
        <begin position="42"/>
        <end position="60"/>
    </location>
</feature>
<feature type="transmembrane region" description="Helical" evidence="7">
    <location>
        <begin position="198"/>
        <end position="222"/>
    </location>
</feature>
<evidence type="ECO:0000313" key="9">
    <source>
        <dbReference type="EMBL" id="SFS51878.1"/>
    </source>
</evidence>
<evidence type="ECO:0000256" key="3">
    <source>
        <dbReference type="ARBA" id="ARBA00022692"/>
    </source>
</evidence>
<keyword evidence="3 7" id="KW-0812">Transmembrane</keyword>
<dbReference type="PANTHER" id="PTHR12677:SF59">
    <property type="entry name" value="GOLGI APPARATUS MEMBRANE PROTEIN TVP38-RELATED"/>
    <property type="match status" value="1"/>
</dbReference>
<evidence type="ECO:0000256" key="5">
    <source>
        <dbReference type="ARBA" id="ARBA00023136"/>
    </source>
</evidence>
<dbReference type="Proteomes" id="UP000199199">
    <property type="component" value="Unassembled WGS sequence"/>
</dbReference>
<accession>A0A1I6QHU2</accession>
<evidence type="ECO:0000256" key="2">
    <source>
        <dbReference type="ARBA" id="ARBA00022475"/>
    </source>
</evidence>
<evidence type="ECO:0000313" key="10">
    <source>
        <dbReference type="Proteomes" id="UP000199199"/>
    </source>
</evidence>
<sequence length="243" mass="24466">MTRLPRRAIAGALLVSAIATAGALVSPGGASALLESIVGDPVRFTLVLAGLYLVRPLFAWPTTALSFVVGYGLGVTLGVPIALVGVVVTVTPVFFAVRWAVSDPATESLETLPFGETIDRAGSAIGRYYRTAGPIRGVIASRLAPIPSDVATCAAAGSGVSYPQFVVGTVVGELPWTVAAVVVGSSAATVSTGGLGQLGVVVTACCLLAVVVLLAGPAARAFGTESAEQSRREEGTSPSSESR</sequence>
<dbReference type="PANTHER" id="PTHR12677">
    <property type="entry name" value="GOLGI APPARATUS MEMBRANE PROTEIN TVP38-RELATED"/>
    <property type="match status" value="1"/>
</dbReference>
<dbReference type="InterPro" id="IPR015414">
    <property type="entry name" value="TMEM64"/>
</dbReference>
<dbReference type="GO" id="GO:0005886">
    <property type="term" value="C:plasma membrane"/>
    <property type="evidence" value="ECO:0007669"/>
    <property type="project" value="UniProtKB-SubCell"/>
</dbReference>
<organism evidence="9 10">
    <name type="scientific">Halostagnicola kamekurae</name>
    <dbReference type="NCBI Taxonomy" id="619731"/>
    <lineage>
        <taxon>Archaea</taxon>
        <taxon>Methanobacteriati</taxon>
        <taxon>Methanobacteriota</taxon>
        <taxon>Stenosarchaea group</taxon>
        <taxon>Halobacteria</taxon>
        <taxon>Halobacteriales</taxon>
        <taxon>Natrialbaceae</taxon>
        <taxon>Halostagnicola</taxon>
    </lineage>
</organism>
<evidence type="ECO:0000256" key="7">
    <source>
        <dbReference type="SAM" id="Phobius"/>
    </source>
</evidence>
<comment type="subcellular location">
    <subcellularLocation>
        <location evidence="1">Cell membrane</location>
        <topology evidence="1">Multi-pass membrane protein</topology>
    </subcellularLocation>
</comment>
<keyword evidence="5 7" id="KW-0472">Membrane</keyword>
<dbReference type="EMBL" id="FOZS01000001">
    <property type="protein sequence ID" value="SFS51878.1"/>
    <property type="molecule type" value="Genomic_DNA"/>
</dbReference>
<name>A0A1I6QHU2_9EURY</name>
<feature type="domain" description="VTT" evidence="8">
    <location>
        <begin position="60"/>
        <end position="185"/>
    </location>
</feature>
<keyword evidence="10" id="KW-1185">Reference proteome</keyword>
<dbReference type="OrthoDB" id="293407at2157"/>
<evidence type="ECO:0000256" key="4">
    <source>
        <dbReference type="ARBA" id="ARBA00022989"/>
    </source>
</evidence>
<feature type="transmembrane region" description="Helical" evidence="7">
    <location>
        <begin position="67"/>
        <end position="95"/>
    </location>
</feature>
<feature type="region of interest" description="Disordered" evidence="6">
    <location>
        <begin position="224"/>
        <end position="243"/>
    </location>
</feature>
<keyword evidence="4 7" id="KW-1133">Transmembrane helix</keyword>
<evidence type="ECO:0000259" key="8">
    <source>
        <dbReference type="Pfam" id="PF09335"/>
    </source>
</evidence>